<organism evidence="1 2">
    <name type="scientific">Gordonia otitidis (strain DSM 44809 / CCUG 52243 / JCM 12355 / NBRC 100426 / IFM 10032)</name>
    <dbReference type="NCBI Taxonomy" id="1108044"/>
    <lineage>
        <taxon>Bacteria</taxon>
        <taxon>Bacillati</taxon>
        <taxon>Actinomycetota</taxon>
        <taxon>Actinomycetes</taxon>
        <taxon>Mycobacteriales</taxon>
        <taxon>Gordoniaceae</taxon>
        <taxon>Gordonia</taxon>
    </lineage>
</organism>
<protein>
    <submittedName>
        <fullName evidence="1">Uncharacterized protein</fullName>
    </submittedName>
</protein>
<reference evidence="1" key="1">
    <citation type="submission" date="2012-02" db="EMBL/GenBank/DDBJ databases">
        <title>Whole genome shotgun sequence of Gordonia otitidis NBRC 100426.</title>
        <authorList>
            <person name="Yoshida I."/>
            <person name="Hosoyama A."/>
            <person name="Tsuchikane K."/>
            <person name="Katsumata H."/>
            <person name="Yamazaki S."/>
            <person name="Fujita N."/>
        </authorList>
    </citation>
    <scope>NUCLEOTIDE SEQUENCE [LARGE SCALE GENOMIC DNA]</scope>
    <source>
        <strain evidence="1">NBRC 100426</strain>
    </source>
</reference>
<sequence length="54" mass="5748">MTDTHTIVDYNGPCANRSGDYVIAGDIVDGEVALRCTVCDDLVYASIIQVSARA</sequence>
<dbReference type="EMBL" id="BAFB01000221">
    <property type="protein sequence ID" value="GAB36478.1"/>
    <property type="molecule type" value="Genomic_DNA"/>
</dbReference>
<evidence type="ECO:0000313" key="1">
    <source>
        <dbReference type="EMBL" id="GAB36478.1"/>
    </source>
</evidence>
<proteinExistence type="predicted"/>
<dbReference type="AlphaFoldDB" id="H5TSM0"/>
<gene>
    <name evidence="1" type="ORF">GOOTI_221_00210</name>
</gene>
<evidence type="ECO:0000313" key="2">
    <source>
        <dbReference type="Proteomes" id="UP000005038"/>
    </source>
</evidence>
<accession>H5TSM0</accession>
<keyword evidence="2" id="KW-1185">Reference proteome</keyword>
<comment type="caution">
    <text evidence="1">The sequence shown here is derived from an EMBL/GenBank/DDBJ whole genome shotgun (WGS) entry which is preliminary data.</text>
</comment>
<dbReference type="Proteomes" id="UP000005038">
    <property type="component" value="Unassembled WGS sequence"/>
</dbReference>
<dbReference type="RefSeq" id="WP_007240659.1">
    <property type="nucleotide sequence ID" value="NZ_BAFB01000221.1"/>
</dbReference>
<name>H5TSM0_GORO1</name>